<dbReference type="InterPro" id="IPR038268">
    <property type="entry name" value="RHH_sf"/>
</dbReference>
<dbReference type="AlphaFoldDB" id="A0A8J6YLA3"/>
<dbReference type="InterPro" id="IPR027373">
    <property type="entry name" value="RHH_dom"/>
</dbReference>
<reference evidence="2" key="1">
    <citation type="submission" date="2020-10" db="EMBL/GenBank/DDBJ databases">
        <title>Genome sequence of the unusual species of purple photosynthetic bacteria, Phaeovibrio sulfidiphilus DSM 23193, type strain.</title>
        <authorList>
            <person name="Kyndt J.A."/>
            <person name="Meyer T.E."/>
        </authorList>
    </citation>
    <scope>NUCLEOTIDE SEQUENCE</scope>
    <source>
        <strain evidence="2">DSM 23193</strain>
    </source>
</reference>
<sequence>MDGSVKKRSMVISGHSTSVSLEDSFWHALQDIARERGLKVPALVAEIDANRTGSLSSAIRVFVLNHYRKGSSPHA</sequence>
<keyword evidence="3" id="KW-1185">Reference proteome</keyword>
<comment type="caution">
    <text evidence="2">The sequence shown here is derived from an EMBL/GenBank/DDBJ whole genome shotgun (WGS) entry which is preliminary data.</text>
</comment>
<dbReference type="RefSeq" id="WP_192533835.1">
    <property type="nucleotide sequence ID" value="NZ_JACZHT010000002.1"/>
</dbReference>
<proteinExistence type="predicted"/>
<gene>
    <name evidence="2" type="ORF">IHV25_04110</name>
</gene>
<name>A0A8J6YLA3_9PROT</name>
<evidence type="ECO:0000313" key="3">
    <source>
        <dbReference type="Proteomes" id="UP000631034"/>
    </source>
</evidence>
<protein>
    <submittedName>
        <fullName evidence="2">Ribbon-helix-helix domain-containing protein</fullName>
    </submittedName>
</protein>
<dbReference type="EMBL" id="JACZHT010000002">
    <property type="protein sequence ID" value="MBE1236835.1"/>
    <property type="molecule type" value="Genomic_DNA"/>
</dbReference>
<dbReference type="Proteomes" id="UP000631034">
    <property type="component" value="Unassembled WGS sequence"/>
</dbReference>
<organism evidence="2 3">
    <name type="scientific">Phaeovibrio sulfidiphilus</name>
    <dbReference type="NCBI Taxonomy" id="1220600"/>
    <lineage>
        <taxon>Bacteria</taxon>
        <taxon>Pseudomonadati</taxon>
        <taxon>Pseudomonadota</taxon>
        <taxon>Alphaproteobacteria</taxon>
        <taxon>Rhodospirillales</taxon>
        <taxon>Rhodospirillaceae</taxon>
        <taxon>Phaeovibrio</taxon>
    </lineage>
</organism>
<feature type="domain" description="Ribbon-helix-helix" evidence="1">
    <location>
        <begin position="6"/>
        <end position="67"/>
    </location>
</feature>
<dbReference type="Pfam" id="PF13467">
    <property type="entry name" value="RHH_4"/>
    <property type="match status" value="1"/>
</dbReference>
<evidence type="ECO:0000259" key="1">
    <source>
        <dbReference type="Pfam" id="PF13467"/>
    </source>
</evidence>
<accession>A0A8J6YLA3</accession>
<dbReference type="Gene3D" id="1.10.3990.20">
    <property type="entry name" value="protein bp1543"/>
    <property type="match status" value="1"/>
</dbReference>
<evidence type="ECO:0000313" key="2">
    <source>
        <dbReference type="EMBL" id="MBE1236835.1"/>
    </source>
</evidence>